<feature type="region of interest" description="Disordered" evidence="1">
    <location>
        <begin position="1"/>
        <end position="64"/>
    </location>
</feature>
<accession>A0A0A1P1G7</accession>
<dbReference type="VEuPathDB" id="FungiDB:BCV72DRAFT_327243"/>
<sequence length="257" mass="28793">MVAHPSVSDTKAINQREHTPGEKKESKKTERRYHHRDQIRLPLVTRKSGNANDSSSGSSGSNHQHLIVDTVVSENDKQEAVISQNPLPIHIETVLRSFSNKDARDSESDKASSPSIVVSPISLFSNHSQLEQEDFPLFSDHDSGADSNLGSPFMPEHELPKKINYYSPFVTGFDFDIAPAYDTIESKAMSNFPSKIDHDLVSQMAGWKDKAPLSEAFSVSTEEVDMVHETSILNFMNQVDTEYTAFLSKHLEVKYKQ</sequence>
<name>A0A0A1P1G7_RHIZD</name>
<proteinExistence type="predicted"/>
<dbReference type="AlphaFoldDB" id="A0A0A1P1G7"/>
<evidence type="ECO:0000313" key="2">
    <source>
        <dbReference type="EMBL" id="ORE16233.1"/>
    </source>
</evidence>
<protein>
    <submittedName>
        <fullName evidence="2">Uncharacterized protein</fullName>
    </submittedName>
</protein>
<feature type="compositionally biased region" description="Basic and acidic residues" evidence="1">
    <location>
        <begin position="14"/>
        <end position="28"/>
    </location>
</feature>
<evidence type="ECO:0000313" key="3">
    <source>
        <dbReference type="Proteomes" id="UP000242381"/>
    </source>
</evidence>
<gene>
    <name evidence="2" type="ORF">BCV71DRAFT_228205</name>
</gene>
<evidence type="ECO:0000256" key="1">
    <source>
        <dbReference type="SAM" id="MobiDB-lite"/>
    </source>
</evidence>
<organism evidence="2 3">
    <name type="scientific">Rhizopus microsporus</name>
    <dbReference type="NCBI Taxonomy" id="58291"/>
    <lineage>
        <taxon>Eukaryota</taxon>
        <taxon>Fungi</taxon>
        <taxon>Fungi incertae sedis</taxon>
        <taxon>Mucoromycota</taxon>
        <taxon>Mucoromycotina</taxon>
        <taxon>Mucoromycetes</taxon>
        <taxon>Mucorales</taxon>
        <taxon>Mucorineae</taxon>
        <taxon>Rhizopodaceae</taxon>
        <taxon>Rhizopus</taxon>
    </lineage>
</organism>
<feature type="compositionally biased region" description="Low complexity" evidence="1">
    <location>
        <begin position="48"/>
        <end position="62"/>
    </location>
</feature>
<dbReference type="EMBL" id="KV921392">
    <property type="protein sequence ID" value="ORE16233.1"/>
    <property type="molecule type" value="Genomic_DNA"/>
</dbReference>
<dbReference type="Proteomes" id="UP000242381">
    <property type="component" value="Unassembled WGS sequence"/>
</dbReference>
<reference evidence="2 3" key="1">
    <citation type="journal article" date="2016" name="Proc. Natl. Acad. Sci. U.S.A.">
        <title>Lipid metabolic changes in an early divergent fungus govern the establishment of a mutualistic symbiosis with endobacteria.</title>
        <authorList>
            <person name="Lastovetsky O.A."/>
            <person name="Gaspar M.L."/>
            <person name="Mondo S.J."/>
            <person name="LaButti K.M."/>
            <person name="Sandor L."/>
            <person name="Grigoriev I.V."/>
            <person name="Henry S.A."/>
            <person name="Pawlowska T.E."/>
        </authorList>
    </citation>
    <scope>NUCLEOTIDE SEQUENCE [LARGE SCALE GENOMIC DNA]</scope>
    <source>
        <strain evidence="2 3">ATCC 11559</strain>
    </source>
</reference>